<dbReference type="InterPro" id="IPR001466">
    <property type="entry name" value="Beta-lactam-related"/>
</dbReference>
<evidence type="ECO:0000313" key="5">
    <source>
        <dbReference type="Proteomes" id="UP000091967"/>
    </source>
</evidence>
<evidence type="ECO:0000259" key="2">
    <source>
        <dbReference type="Pfam" id="PF00144"/>
    </source>
</evidence>
<dbReference type="Proteomes" id="UP000091967">
    <property type="component" value="Unassembled WGS sequence"/>
</dbReference>
<dbReference type="PANTHER" id="PTHR22935">
    <property type="entry name" value="PENICILLIN-BINDING PROTEIN"/>
    <property type="match status" value="1"/>
</dbReference>
<proteinExistence type="predicted"/>
<feature type="signal peptide" evidence="1">
    <location>
        <begin position="1"/>
        <end position="19"/>
    </location>
</feature>
<dbReference type="SUPFAM" id="SSF56601">
    <property type="entry name" value="beta-lactamase/transpeptidase-like"/>
    <property type="match status" value="1"/>
</dbReference>
<dbReference type="STRING" id="36050.A0A1B8AHC0"/>
<protein>
    <submittedName>
        <fullName evidence="4">Uncharacterized protein</fullName>
    </submittedName>
</protein>
<feature type="domain" description="Beta-lactamase-related" evidence="2">
    <location>
        <begin position="97"/>
        <end position="392"/>
    </location>
</feature>
<dbReference type="PANTHER" id="PTHR22935:SF97">
    <property type="entry name" value="BETA-LACTAMASE-RELATED DOMAIN-CONTAINING PROTEIN"/>
    <property type="match status" value="1"/>
</dbReference>
<keyword evidence="5" id="KW-1185">Reference proteome</keyword>
<evidence type="ECO:0000256" key="1">
    <source>
        <dbReference type="SAM" id="SignalP"/>
    </source>
</evidence>
<organism evidence="4 5">
    <name type="scientific">Fusarium poae</name>
    <dbReference type="NCBI Taxonomy" id="36050"/>
    <lineage>
        <taxon>Eukaryota</taxon>
        <taxon>Fungi</taxon>
        <taxon>Dikarya</taxon>
        <taxon>Ascomycota</taxon>
        <taxon>Pezizomycotina</taxon>
        <taxon>Sordariomycetes</taxon>
        <taxon>Hypocreomycetidae</taxon>
        <taxon>Hypocreales</taxon>
        <taxon>Nectriaceae</taxon>
        <taxon>Fusarium</taxon>
    </lineage>
</organism>
<dbReference type="Pfam" id="PF00144">
    <property type="entry name" value="Beta-lactamase"/>
    <property type="match status" value="1"/>
</dbReference>
<evidence type="ECO:0000313" key="4">
    <source>
        <dbReference type="EMBL" id="OBS19957.1"/>
    </source>
</evidence>
<accession>A0A1B8AHC0</accession>
<feature type="chain" id="PRO_5008602834" evidence="1">
    <location>
        <begin position="20"/>
        <end position="578"/>
    </location>
</feature>
<sequence length="578" mass="64113">MKTLKHYIYFSLFVGTALAARGGHCPPLGPVLPPPLHPSTHSSVKSAIKNIQDLFESETSSLVNSSVVVAIKSANEDDYMFEFASTPPNVDPRGVDEVDSDTVFRMASLSKLFPVLALLKTHKVNFDDRVTKYLPELRALNKDARKHDAVWAVDWDEITVGSLASHLAGIPADLLADVQPYGDWTQLGFPLPDASKSLNCSGLLGLPPCTKKDFFDRFGERPPVYAPFEANPVYSNIGFALMGWIIERVSGMPSGEYIKKHIWDPVGMEHTFEETPDDSLGFIPPGDEWWNATLGYGNPAGVYYSLNDIMAFGDAILRYELLSPAQTRKWIKPATSTSSTGILLGEPWEIFRSNNVTKDSRLIEFYTKAGDITTYHSLMVLIPDYNLTISLLDAGPPDEVNGGSLQIWFSAIVQEFLPAIEQAGKDEAEDKYGGTYSDAKTNSCLTLSVDDEPGFSITNWTVRGVDIAATYLSFAIPPVFPTPEGLVRFRLYPTSLKSDSETSWRMMFTQGTAEDVAETNSLFVWPEASCNTWASLDRIVYQLLSHEHVVFTETGEGSQRRAEKLELVGYRVDLKREN</sequence>
<dbReference type="EMBL" id="LYXU01000004">
    <property type="protein sequence ID" value="OBS19957.1"/>
    <property type="molecule type" value="Genomic_DNA"/>
</dbReference>
<reference evidence="4 5" key="1">
    <citation type="submission" date="2016-06" db="EMBL/GenBank/DDBJ databases">
        <title>Living apart together: crosstalk between the core and supernumerary genomes in a fungal plant pathogen.</title>
        <authorList>
            <person name="Vanheule A."/>
            <person name="Audenaert K."/>
            <person name="Warris S."/>
            <person name="Van De Geest H."/>
            <person name="Schijlen E."/>
            <person name="Hofte M."/>
            <person name="De Saeger S."/>
            <person name="Haesaert G."/>
            <person name="Waalwijk C."/>
            <person name="Van Der Lee T."/>
        </authorList>
    </citation>
    <scope>NUCLEOTIDE SEQUENCE [LARGE SCALE GENOMIC DNA]</scope>
    <source>
        <strain evidence="4 5">2516</strain>
    </source>
</reference>
<dbReference type="AlphaFoldDB" id="A0A1B8AHC0"/>
<name>A0A1B8AHC0_FUSPO</name>
<dbReference type="Pfam" id="PF26335">
    <property type="entry name" value="ARB_00930_C"/>
    <property type="match status" value="1"/>
</dbReference>
<keyword evidence="1" id="KW-0732">Signal</keyword>
<gene>
    <name evidence="4" type="ORF">FPOA_11680</name>
</gene>
<dbReference type="InterPro" id="IPR051478">
    <property type="entry name" value="Beta-lactamase-like_AB/R"/>
</dbReference>
<dbReference type="InterPro" id="IPR012338">
    <property type="entry name" value="Beta-lactam/transpept-like"/>
</dbReference>
<feature type="domain" description="Beta-lactamase-like ARB-00930-like C-terminal" evidence="3">
    <location>
        <begin position="425"/>
        <end position="577"/>
    </location>
</feature>
<dbReference type="Gene3D" id="3.40.710.10">
    <property type="entry name" value="DD-peptidase/beta-lactamase superfamily"/>
    <property type="match status" value="1"/>
</dbReference>
<dbReference type="InterPro" id="IPR058664">
    <property type="entry name" value="ARB_00930-like_C"/>
</dbReference>
<dbReference type="OMA" id="SWRMMFT"/>
<evidence type="ECO:0000259" key="3">
    <source>
        <dbReference type="Pfam" id="PF26335"/>
    </source>
</evidence>
<comment type="caution">
    <text evidence="4">The sequence shown here is derived from an EMBL/GenBank/DDBJ whole genome shotgun (WGS) entry which is preliminary data.</text>
</comment>